<dbReference type="Gene3D" id="3.40.50.620">
    <property type="entry name" value="HUPs"/>
    <property type="match status" value="1"/>
</dbReference>
<dbReference type="FunFam" id="3.40.50.620:FF:000036">
    <property type="entry name" value="Glutamine-dependent NAD(+) synthetase"/>
    <property type="match status" value="1"/>
</dbReference>
<dbReference type="PROSITE" id="PS50263">
    <property type="entry name" value="CN_HYDROLASE"/>
    <property type="match status" value="1"/>
</dbReference>
<dbReference type="AlphaFoldDB" id="A0A6P8Y1F1"/>
<evidence type="ECO:0000256" key="9">
    <source>
        <dbReference type="ARBA" id="ARBA00030681"/>
    </source>
</evidence>
<dbReference type="CDD" id="cd07570">
    <property type="entry name" value="GAT_Gln-NAD-synth"/>
    <property type="match status" value="1"/>
</dbReference>
<dbReference type="GO" id="GO:0009435">
    <property type="term" value="P:NAD+ biosynthetic process"/>
    <property type="evidence" value="ECO:0007669"/>
    <property type="project" value="UniProtKB-UniRule"/>
</dbReference>
<organism evidence="16">
    <name type="scientific">Thrips palmi</name>
    <name type="common">Melon thrips</name>
    <dbReference type="NCBI Taxonomy" id="161013"/>
    <lineage>
        <taxon>Eukaryota</taxon>
        <taxon>Metazoa</taxon>
        <taxon>Ecdysozoa</taxon>
        <taxon>Arthropoda</taxon>
        <taxon>Hexapoda</taxon>
        <taxon>Insecta</taxon>
        <taxon>Pterygota</taxon>
        <taxon>Neoptera</taxon>
        <taxon>Paraneoptera</taxon>
        <taxon>Thysanoptera</taxon>
        <taxon>Terebrantia</taxon>
        <taxon>Thripoidea</taxon>
        <taxon>Thripidae</taxon>
        <taxon>Thrips</taxon>
    </lineage>
</organism>
<dbReference type="CDD" id="cd00553">
    <property type="entry name" value="NAD_synthase"/>
    <property type="match status" value="1"/>
</dbReference>
<dbReference type="PIRSF" id="PIRSF006630">
    <property type="entry name" value="NADS_GAT"/>
    <property type="match status" value="1"/>
</dbReference>
<evidence type="ECO:0000313" key="14">
    <source>
        <dbReference type="Proteomes" id="UP000515158"/>
    </source>
</evidence>
<keyword evidence="14" id="KW-1185">Reference proteome</keyword>
<reference evidence="15 16" key="1">
    <citation type="submission" date="2025-04" db="UniProtKB">
        <authorList>
            <consortium name="RefSeq"/>
        </authorList>
    </citation>
    <scope>IDENTIFICATION</scope>
    <source>
        <tissue evidence="15 16">Total insect</tissue>
    </source>
</reference>
<dbReference type="GO" id="GO:0005524">
    <property type="term" value="F:ATP binding"/>
    <property type="evidence" value="ECO:0007669"/>
    <property type="project" value="UniProtKB-UniRule"/>
</dbReference>
<dbReference type="CTD" id="32328"/>
<dbReference type="InterPro" id="IPR003694">
    <property type="entry name" value="NAD_synthase"/>
</dbReference>
<dbReference type="InterPro" id="IPR036526">
    <property type="entry name" value="C-N_Hydrolase_sf"/>
</dbReference>
<accession>A0A6P8Y1F1</accession>
<dbReference type="PANTHER" id="PTHR23090">
    <property type="entry name" value="NH 3 /GLUTAMINE-DEPENDENT NAD + SYNTHETASE"/>
    <property type="match status" value="1"/>
</dbReference>
<comment type="catalytic activity">
    <reaction evidence="10 11">
        <text>deamido-NAD(+) + L-glutamine + ATP + H2O = L-glutamate + AMP + diphosphate + NAD(+) + H(+)</text>
        <dbReference type="Rhea" id="RHEA:24384"/>
        <dbReference type="ChEBI" id="CHEBI:15377"/>
        <dbReference type="ChEBI" id="CHEBI:15378"/>
        <dbReference type="ChEBI" id="CHEBI:29985"/>
        <dbReference type="ChEBI" id="CHEBI:30616"/>
        <dbReference type="ChEBI" id="CHEBI:33019"/>
        <dbReference type="ChEBI" id="CHEBI:57540"/>
        <dbReference type="ChEBI" id="CHEBI:58359"/>
        <dbReference type="ChEBI" id="CHEBI:58437"/>
        <dbReference type="ChEBI" id="CHEBI:456215"/>
        <dbReference type="EC" id="6.3.5.1"/>
    </reaction>
</comment>
<keyword evidence="6 11" id="KW-0547">Nucleotide-binding</keyword>
<dbReference type="GO" id="GO:0004359">
    <property type="term" value="F:glutaminase activity"/>
    <property type="evidence" value="ECO:0007669"/>
    <property type="project" value="InterPro"/>
</dbReference>
<keyword evidence="8 11" id="KW-0520">NAD</keyword>
<evidence type="ECO:0000313" key="15">
    <source>
        <dbReference type="RefSeq" id="XP_034230044.1"/>
    </source>
</evidence>
<comment type="similarity">
    <text evidence="2 11">In the C-terminal section; belongs to the NAD synthetase family.</text>
</comment>
<dbReference type="Pfam" id="PF02540">
    <property type="entry name" value="NAD_synthase"/>
    <property type="match status" value="1"/>
</dbReference>
<dbReference type="OrthoDB" id="2020662at2759"/>
<dbReference type="InterPro" id="IPR014445">
    <property type="entry name" value="Gln-dep_NAD_synthase"/>
</dbReference>
<evidence type="ECO:0000256" key="10">
    <source>
        <dbReference type="ARBA" id="ARBA00052340"/>
    </source>
</evidence>
<dbReference type="GO" id="GO:0003952">
    <property type="term" value="F:NAD+ synthase (glutamine-hydrolyzing) activity"/>
    <property type="evidence" value="ECO:0007669"/>
    <property type="project" value="UniProtKB-UniRule"/>
</dbReference>
<evidence type="ECO:0000259" key="13">
    <source>
        <dbReference type="PROSITE" id="PS50263"/>
    </source>
</evidence>
<protein>
    <recommendedName>
        <fullName evidence="4 11">Glutamine-dependent NAD(+) synthetase</fullName>
        <ecNumber evidence="3 11">6.3.5.1</ecNumber>
    </recommendedName>
    <alternativeName>
        <fullName evidence="9 11">NAD(+) synthase [glutamine-hydrolyzing]</fullName>
    </alternativeName>
</protein>
<feature type="region of interest" description="Disordered" evidence="12">
    <location>
        <begin position="697"/>
        <end position="721"/>
    </location>
</feature>
<evidence type="ECO:0000256" key="1">
    <source>
        <dbReference type="ARBA" id="ARBA00005188"/>
    </source>
</evidence>
<dbReference type="Pfam" id="PF00795">
    <property type="entry name" value="CN_hydrolase"/>
    <property type="match status" value="1"/>
</dbReference>
<dbReference type="Gene3D" id="3.60.110.10">
    <property type="entry name" value="Carbon-nitrogen hydrolase"/>
    <property type="match status" value="1"/>
</dbReference>
<dbReference type="SUPFAM" id="SSF52402">
    <property type="entry name" value="Adenine nucleotide alpha hydrolases-like"/>
    <property type="match status" value="1"/>
</dbReference>
<dbReference type="PANTHER" id="PTHR23090:SF9">
    <property type="entry name" value="GLUTAMINE-DEPENDENT NAD(+) SYNTHETASE"/>
    <property type="match status" value="1"/>
</dbReference>
<evidence type="ECO:0000256" key="7">
    <source>
        <dbReference type="ARBA" id="ARBA00022840"/>
    </source>
</evidence>
<dbReference type="RefSeq" id="XP_034230044.1">
    <property type="nucleotide sequence ID" value="XM_034374153.1"/>
</dbReference>
<dbReference type="UniPathway" id="UPA00253">
    <property type="reaction ID" value="UER00334"/>
</dbReference>
<dbReference type="Proteomes" id="UP000515158">
    <property type="component" value="Unplaced"/>
</dbReference>
<dbReference type="RefSeq" id="XP_034230045.1">
    <property type="nucleotide sequence ID" value="XM_034374154.1"/>
</dbReference>
<dbReference type="InterPro" id="IPR003010">
    <property type="entry name" value="C-N_Hydrolase"/>
</dbReference>
<evidence type="ECO:0000256" key="3">
    <source>
        <dbReference type="ARBA" id="ARBA00012743"/>
    </source>
</evidence>
<comment type="pathway">
    <text evidence="1 11">Cofactor biosynthesis; NAD(+) biosynthesis; NAD(+) from deamido-NAD(+) (L-Gln route): step 1/1.</text>
</comment>
<dbReference type="KEGG" id="tpal:117638931"/>
<name>A0A6P8Y1F1_THRPL</name>
<keyword evidence="7 11" id="KW-0067">ATP-binding</keyword>
<evidence type="ECO:0000256" key="5">
    <source>
        <dbReference type="ARBA" id="ARBA00022598"/>
    </source>
</evidence>
<keyword evidence="5 11" id="KW-0436">Ligase</keyword>
<dbReference type="RefSeq" id="XP_034230046.1">
    <property type="nucleotide sequence ID" value="XM_034374155.1"/>
</dbReference>
<evidence type="ECO:0000256" key="11">
    <source>
        <dbReference type="PIRNR" id="PIRNR006630"/>
    </source>
</evidence>
<feature type="domain" description="CN hydrolase" evidence="13">
    <location>
        <begin position="5"/>
        <end position="275"/>
    </location>
</feature>
<evidence type="ECO:0000256" key="4">
    <source>
        <dbReference type="ARBA" id="ARBA00017309"/>
    </source>
</evidence>
<feature type="compositionally biased region" description="Polar residues" evidence="12">
    <location>
        <begin position="706"/>
        <end position="719"/>
    </location>
</feature>
<evidence type="ECO:0000256" key="2">
    <source>
        <dbReference type="ARBA" id="ARBA00007145"/>
    </source>
</evidence>
<evidence type="ECO:0000256" key="12">
    <source>
        <dbReference type="SAM" id="MobiDB-lite"/>
    </source>
</evidence>
<dbReference type="InterPro" id="IPR014729">
    <property type="entry name" value="Rossmann-like_a/b/a_fold"/>
</dbReference>
<dbReference type="HAMAP" id="MF_02090">
    <property type="entry name" value="NadE_glutamine_dep"/>
    <property type="match status" value="1"/>
</dbReference>
<dbReference type="FunFam" id="3.60.110.10:FF:000003">
    <property type="entry name" value="Glutamine-dependent NAD(+) synthetase"/>
    <property type="match status" value="1"/>
</dbReference>
<evidence type="ECO:0000256" key="8">
    <source>
        <dbReference type="ARBA" id="ARBA00023027"/>
    </source>
</evidence>
<dbReference type="GeneID" id="117638931"/>
<evidence type="ECO:0000313" key="17">
    <source>
        <dbReference type="RefSeq" id="XP_034230046.1"/>
    </source>
</evidence>
<dbReference type="SUPFAM" id="SSF56317">
    <property type="entry name" value="Carbon-nitrogen hydrolase"/>
    <property type="match status" value="1"/>
</dbReference>
<dbReference type="EC" id="6.3.5.1" evidence="3 11"/>
<sequence length="744" mass="82419">MGRKVTVAVSTLNQWALDFAGNVARILESIRLAKEAGATYRTGPELELCGYSCEDHFLESDTLLHSWETLLEILISPVAEDMLIDVGMPVMHRNVTYNCRVVFYNRKILLIRPKMILCDSGNYRESRWFTPWQKERQIEDYCLPRIVSVYTEQTVVPFGDAVISTVDTCLGFEICEELWNPHSTHIGLAEDGVEIIVNGSGSYFELRKGNVIVDLVKSATSKAGGCYLYSNLRGCDGQRVIFNGCSCIAVNGCVVSRGKQFSLKDVEVTVATVDLEDIRTFRNSKRSLAFKAAASPSYPRISVNMVLGRHSNDTGPVNAPLDWIYHTPEEEIALGPACWLWDYLRRSGQGGFFLPLSGGVDSSSTACVVYSMCCMVVDAVKSGDNQVLADVRKIVCDVDYTPIQPQELCSRIFFTCYMGSENSSVDTKNRASTLAQQIGSSHTGITIDLAVQAVLGIFTSVTGLVPKFGSHGGSPRESLALQNIQARLRMVLAYLFAQLMLWARGRSGGLLVLGSANVDEALRGYLTKYDCSSADVNPIGGISKTDLRGFLLYMQEKFKLKVLAEIISAPPTAELEPLAPGGKIAQTDEQDMGMTYSELSEYGRLRKQFFCGPYSMFCKLMSLWGSFCSPAVIAEKVKHFFRCYAINRHKMTVVTPSVHAESYSPDDNRFDHRPFLYNNKWLWQFRAIDHKVEEIESENAEKAQTENKMTSSRNTTRPTAQVAASIAPLLTRGRSGSSTPGVVV</sequence>
<dbReference type="GO" id="GO:0005737">
    <property type="term" value="C:cytoplasm"/>
    <property type="evidence" value="ECO:0007669"/>
    <property type="project" value="InterPro"/>
</dbReference>
<dbReference type="InterPro" id="IPR022310">
    <property type="entry name" value="NAD/GMP_synthase"/>
</dbReference>
<evidence type="ECO:0000313" key="16">
    <source>
        <dbReference type="RefSeq" id="XP_034230045.1"/>
    </source>
</evidence>
<dbReference type="NCBIfam" id="TIGR00552">
    <property type="entry name" value="nadE"/>
    <property type="match status" value="1"/>
</dbReference>
<proteinExistence type="inferred from homology"/>
<gene>
    <name evidence="15 16 17" type="primary">LOC117638931</name>
</gene>
<evidence type="ECO:0000256" key="6">
    <source>
        <dbReference type="ARBA" id="ARBA00022741"/>
    </source>
</evidence>